<evidence type="ECO:0000313" key="1">
    <source>
        <dbReference type="EMBL" id="MBK6089871.1"/>
    </source>
</evidence>
<accession>A0A934WU02</accession>
<organism evidence="1 2">
    <name type="scientific">Ruminococcus difficilis</name>
    <dbReference type="NCBI Taxonomy" id="2763069"/>
    <lineage>
        <taxon>Bacteria</taxon>
        <taxon>Bacillati</taxon>
        <taxon>Bacillota</taxon>
        <taxon>Clostridia</taxon>
        <taxon>Eubacteriales</taxon>
        <taxon>Oscillospiraceae</taxon>
        <taxon>Ruminococcus</taxon>
    </lineage>
</organism>
<dbReference type="Proteomes" id="UP000633365">
    <property type="component" value="Unassembled WGS sequence"/>
</dbReference>
<gene>
    <name evidence="1" type="ORF">JKK62_14700</name>
</gene>
<evidence type="ECO:0000313" key="2">
    <source>
        <dbReference type="Proteomes" id="UP000633365"/>
    </source>
</evidence>
<sequence length="128" mass="14343">MKVTGFSPLIVTDAADAENTIELFEQLGFERRHKHIRLDGRDINNVTMKDAEGHYIDIASVPVKPLDSTIIRMNVDNFEEAYELLTSRGFVCGSNSIIETPSSISALMISPTGFKFDLCQHIRKKAEN</sequence>
<dbReference type="EMBL" id="JAEQMG010000163">
    <property type="protein sequence ID" value="MBK6089871.1"/>
    <property type="molecule type" value="Genomic_DNA"/>
</dbReference>
<comment type="caution">
    <text evidence="1">The sequence shown here is derived from an EMBL/GenBank/DDBJ whole genome shotgun (WGS) entry which is preliminary data.</text>
</comment>
<reference evidence="1" key="1">
    <citation type="submission" date="2021-01" db="EMBL/GenBank/DDBJ databases">
        <title>Genome public.</title>
        <authorList>
            <person name="Liu C."/>
            <person name="Sun Q."/>
        </authorList>
    </citation>
    <scope>NUCLEOTIDE SEQUENCE</scope>
    <source>
        <strain evidence="1">M6</strain>
    </source>
</reference>
<proteinExistence type="predicted"/>
<protein>
    <submittedName>
        <fullName evidence="1">Uncharacterized protein</fullName>
    </submittedName>
</protein>
<dbReference type="RefSeq" id="WP_201428568.1">
    <property type="nucleotide sequence ID" value="NZ_JAEQMG010000163.1"/>
</dbReference>
<keyword evidence="2" id="KW-1185">Reference proteome</keyword>
<dbReference type="AlphaFoldDB" id="A0A934WU02"/>
<dbReference type="SUPFAM" id="SSF54593">
    <property type="entry name" value="Glyoxalase/Bleomycin resistance protein/Dihydroxybiphenyl dioxygenase"/>
    <property type="match status" value="1"/>
</dbReference>
<dbReference type="InterPro" id="IPR029068">
    <property type="entry name" value="Glyas_Bleomycin-R_OHBP_Dase"/>
</dbReference>
<name>A0A934WU02_9FIRM</name>